<dbReference type="AlphaFoldDB" id="K6YHU0"/>
<dbReference type="InterPro" id="IPR004670">
    <property type="entry name" value="NhaA"/>
</dbReference>
<feature type="transmembrane region" description="Helical" evidence="7">
    <location>
        <begin position="151"/>
        <end position="172"/>
    </location>
</feature>
<evidence type="ECO:0000256" key="1">
    <source>
        <dbReference type="ARBA" id="ARBA00004429"/>
    </source>
</evidence>
<dbReference type="Pfam" id="PF06965">
    <property type="entry name" value="Na_H_antiport_1"/>
    <property type="match status" value="1"/>
</dbReference>
<feature type="transmembrane region" description="Helical" evidence="7">
    <location>
        <begin position="362"/>
        <end position="379"/>
    </location>
</feature>
<dbReference type="Proteomes" id="UP000006334">
    <property type="component" value="Unassembled WGS sequence"/>
</dbReference>
<evidence type="ECO:0000256" key="3">
    <source>
        <dbReference type="ARBA" id="ARBA00022692"/>
    </source>
</evidence>
<dbReference type="PANTHER" id="PTHR30341:SF0">
    <property type="entry name" value="NA(+)_H(+) ANTIPORTER NHAA"/>
    <property type="match status" value="1"/>
</dbReference>
<proteinExistence type="inferred from homology"/>
<dbReference type="InterPro" id="IPR023171">
    <property type="entry name" value="Na/H_antiporter_dom_sf"/>
</dbReference>
<comment type="subcellular location">
    <subcellularLocation>
        <location evidence="1">Cell inner membrane</location>
        <topology evidence="1">Multi-pass membrane protein</topology>
    </subcellularLocation>
    <subcellularLocation>
        <location evidence="7">Cell membrane</location>
        <topology evidence="7">Multi-pass membrane protein</topology>
    </subcellularLocation>
</comment>
<sequence>MLDDFLKKESAGGILLMFAAVLALIVANSPLSLFYDLLIDMPVVIQVGALEINKPLLLWINDGLMAVFFFMVGLELKRELLEGGLSNPANIVLPASGAVGGMLVPAGIYVFFTWGNPEALSGWAIPAATDIAFAMGILALLGSRIPVSLKIFLVTLAIIDDIGAILIIALFYSDTISTWPLIIAALCLLVLTNMNRKNVQQFPSYILVGVVLWVAMLKSGVHATLAGVLLAFFIPMRDVNNPEVSPAEDLEKSLHPAVSFVILPVFAFANSGIDISSISADSILHPVTFGIFAGLFIGKQVGVFTFSWLAIKLGFAKLPADQNLWQLYGCAVLCGVGFTMSLFIGSLAFAQTGNNAFFDERLGILLGSITSAIVGYFILKKSSKLPADL</sequence>
<comment type="similarity">
    <text evidence="7">Belongs to the NhaA Na(+)/H(+) (TC 2.A.33) antiporter family.</text>
</comment>
<dbReference type="NCBIfam" id="NF007112">
    <property type="entry name" value="PRK09561.1"/>
    <property type="match status" value="1"/>
</dbReference>
<keyword evidence="3 7" id="KW-0812">Transmembrane</keyword>
<evidence type="ECO:0000256" key="4">
    <source>
        <dbReference type="ARBA" id="ARBA00022989"/>
    </source>
</evidence>
<feature type="transmembrane region" description="Helical" evidence="7">
    <location>
        <begin position="287"/>
        <end position="311"/>
    </location>
</feature>
<comment type="function">
    <text evidence="7">Na(+)/H(+) antiporter that extrudes sodium in exchange for external protons.</text>
</comment>
<organism evidence="8 9">
    <name type="scientific">Aliiglaciecola lipolytica E3</name>
    <dbReference type="NCBI Taxonomy" id="1127673"/>
    <lineage>
        <taxon>Bacteria</taxon>
        <taxon>Pseudomonadati</taxon>
        <taxon>Pseudomonadota</taxon>
        <taxon>Gammaproteobacteria</taxon>
        <taxon>Alteromonadales</taxon>
        <taxon>Alteromonadaceae</taxon>
        <taxon>Aliiglaciecola</taxon>
    </lineage>
</organism>
<protein>
    <recommendedName>
        <fullName evidence="7">Na(+)/H(+) antiporter NhaA</fullName>
    </recommendedName>
    <alternativeName>
        <fullName evidence="7">Sodium/proton antiporter NhaA</fullName>
    </alternativeName>
</protein>
<evidence type="ECO:0000256" key="7">
    <source>
        <dbReference type="HAMAP-Rule" id="MF_01844"/>
    </source>
</evidence>
<dbReference type="HAMAP" id="MF_01844">
    <property type="entry name" value="NhaA"/>
    <property type="match status" value="1"/>
</dbReference>
<dbReference type="GO" id="GO:0015385">
    <property type="term" value="F:sodium:proton antiporter activity"/>
    <property type="evidence" value="ECO:0007669"/>
    <property type="project" value="UniProtKB-UniRule"/>
</dbReference>
<feature type="transmembrane region" description="Helical" evidence="7">
    <location>
        <begin position="206"/>
        <end position="234"/>
    </location>
</feature>
<keyword evidence="9" id="KW-1185">Reference proteome</keyword>
<feature type="transmembrane region" description="Helical" evidence="7">
    <location>
        <begin position="254"/>
        <end position="275"/>
    </location>
</feature>
<dbReference type="GO" id="GO:0005886">
    <property type="term" value="C:plasma membrane"/>
    <property type="evidence" value="ECO:0007669"/>
    <property type="project" value="UniProtKB-SubCell"/>
</dbReference>
<evidence type="ECO:0000256" key="5">
    <source>
        <dbReference type="ARBA" id="ARBA00023136"/>
    </source>
</evidence>
<keyword evidence="2 7" id="KW-1003">Cell membrane</keyword>
<feature type="transmembrane region" description="Helical" evidence="7">
    <location>
        <begin position="178"/>
        <end position="194"/>
    </location>
</feature>
<comment type="caution">
    <text evidence="8">The sequence shown here is derived from an EMBL/GenBank/DDBJ whole genome shotgun (WGS) entry which is preliminary data.</text>
</comment>
<evidence type="ECO:0000313" key="9">
    <source>
        <dbReference type="Proteomes" id="UP000006334"/>
    </source>
</evidence>
<evidence type="ECO:0000313" key="8">
    <source>
        <dbReference type="EMBL" id="GAC16183.1"/>
    </source>
</evidence>
<name>K6YHU0_9ALTE</name>
<feature type="transmembrane region" description="Helical" evidence="7">
    <location>
        <begin position="323"/>
        <end position="350"/>
    </location>
</feature>
<gene>
    <name evidence="7 8" type="primary">nhaA</name>
    <name evidence="8" type="ORF">GLIP_3571</name>
</gene>
<dbReference type="OrthoDB" id="9808135at2"/>
<feature type="transmembrane region" description="Helical" evidence="7">
    <location>
        <begin position="12"/>
        <end position="35"/>
    </location>
</feature>
<dbReference type="RefSeq" id="WP_008845985.1">
    <property type="nucleotide sequence ID" value="NZ_BAEN01000067.1"/>
</dbReference>
<dbReference type="eggNOG" id="COG3004">
    <property type="taxonomic scope" value="Bacteria"/>
</dbReference>
<keyword evidence="5 7" id="KW-0472">Membrane</keyword>
<keyword evidence="7" id="KW-0050">Antiport</keyword>
<evidence type="ECO:0000256" key="6">
    <source>
        <dbReference type="ARBA" id="ARBA00023201"/>
    </source>
</evidence>
<keyword evidence="7" id="KW-0813">Transport</keyword>
<keyword evidence="7" id="KW-0406">Ion transport</keyword>
<dbReference type="NCBIfam" id="NF007111">
    <property type="entry name" value="PRK09560.1"/>
    <property type="match status" value="1"/>
</dbReference>
<feature type="transmembrane region" description="Helical" evidence="7">
    <location>
        <begin position="123"/>
        <end position="142"/>
    </location>
</feature>
<dbReference type="STRING" id="1127673.GLIP_3571"/>
<dbReference type="NCBIfam" id="TIGR00773">
    <property type="entry name" value="NhaA"/>
    <property type="match status" value="1"/>
</dbReference>
<accession>K6YHU0</accession>
<keyword evidence="4 7" id="KW-1133">Transmembrane helix</keyword>
<evidence type="ECO:0000256" key="2">
    <source>
        <dbReference type="ARBA" id="ARBA00022475"/>
    </source>
</evidence>
<comment type="catalytic activity">
    <reaction evidence="7">
        <text>Na(+)(in) + 2 H(+)(out) = Na(+)(out) + 2 H(+)(in)</text>
        <dbReference type="Rhea" id="RHEA:29251"/>
        <dbReference type="ChEBI" id="CHEBI:15378"/>
        <dbReference type="ChEBI" id="CHEBI:29101"/>
    </reaction>
</comment>
<keyword evidence="6 7" id="KW-0739">Sodium transport</keyword>
<dbReference type="EMBL" id="BAEN01000067">
    <property type="protein sequence ID" value="GAC16183.1"/>
    <property type="molecule type" value="Genomic_DNA"/>
</dbReference>
<dbReference type="PANTHER" id="PTHR30341">
    <property type="entry name" value="SODIUM ION/PROTON ANTIPORTER NHAA-RELATED"/>
    <property type="match status" value="1"/>
</dbReference>
<dbReference type="GO" id="GO:0006885">
    <property type="term" value="P:regulation of pH"/>
    <property type="evidence" value="ECO:0007669"/>
    <property type="project" value="UniProtKB-UniRule"/>
</dbReference>
<keyword evidence="7" id="KW-0915">Sodium</keyword>
<feature type="transmembrane region" description="Helical" evidence="7">
    <location>
        <begin position="88"/>
        <end position="111"/>
    </location>
</feature>
<reference evidence="8 9" key="1">
    <citation type="journal article" date="2017" name="Antonie Van Leeuwenhoek">
        <title>Rhizobium rhizosphaerae sp. nov., a novel species isolated from rice rhizosphere.</title>
        <authorList>
            <person name="Zhao J.J."/>
            <person name="Zhang J."/>
            <person name="Zhang R.J."/>
            <person name="Zhang C.W."/>
            <person name="Yin H.Q."/>
            <person name="Zhang X.X."/>
        </authorList>
    </citation>
    <scope>NUCLEOTIDE SEQUENCE [LARGE SCALE GENOMIC DNA]</scope>
    <source>
        <strain evidence="8 9">E3</strain>
    </source>
</reference>
<dbReference type="Gene3D" id="1.20.1530.10">
    <property type="entry name" value="Na+/H+ antiporter like domain"/>
    <property type="match status" value="1"/>
</dbReference>
<feature type="transmembrane region" description="Helical" evidence="7">
    <location>
        <begin position="55"/>
        <end position="76"/>
    </location>
</feature>